<comment type="caution">
    <text evidence="1">The sequence shown here is derived from an EMBL/GenBank/DDBJ whole genome shotgun (WGS) entry which is preliminary data.</text>
</comment>
<reference evidence="1 2" key="1">
    <citation type="journal article" date="2016" name="Nat. Commun.">
        <title>Thousands of microbial genomes shed light on interconnected biogeochemical processes in an aquifer system.</title>
        <authorList>
            <person name="Anantharaman K."/>
            <person name="Brown C.T."/>
            <person name="Hug L.A."/>
            <person name="Sharon I."/>
            <person name="Castelle C.J."/>
            <person name="Probst A.J."/>
            <person name="Thomas B.C."/>
            <person name="Singh A."/>
            <person name="Wilkins M.J."/>
            <person name="Karaoz U."/>
            <person name="Brodie E.L."/>
            <person name="Williams K.H."/>
            <person name="Hubbard S.S."/>
            <person name="Banfield J.F."/>
        </authorList>
    </citation>
    <scope>NUCLEOTIDE SEQUENCE [LARGE SCALE GENOMIC DNA]</scope>
</reference>
<dbReference type="Pfam" id="PF13413">
    <property type="entry name" value="HTH_25"/>
    <property type="match status" value="1"/>
</dbReference>
<proteinExistence type="predicted"/>
<dbReference type="EMBL" id="MGEA01000090">
    <property type="protein sequence ID" value="OGL72622.1"/>
    <property type="molecule type" value="Genomic_DNA"/>
</dbReference>
<dbReference type="Gene3D" id="1.10.260.40">
    <property type="entry name" value="lambda repressor-like DNA-binding domains"/>
    <property type="match status" value="1"/>
</dbReference>
<dbReference type="AlphaFoldDB" id="A0A1F7U321"/>
<dbReference type="Proteomes" id="UP000177088">
    <property type="component" value="Unassembled WGS sequence"/>
</dbReference>
<dbReference type="InterPro" id="IPR050400">
    <property type="entry name" value="Bact_Cytoskel_RodZ"/>
</dbReference>
<organism evidence="1 2">
    <name type="scientific">Candidatus Uhrbacteria bacterium RIFCSPHIGHO2_02_FULL_60_10</name>
    <dbReference type="NCBI Taxonomy" id="1802392"/>
    <lineage>
        <taxon>Bacteria</taxon>
        <taxon>Candidatus Uhriibacteriota</taxon>
    </lineage>
</organism>
<sequence>MSDRDSLQSATLAELLSATRSAYGLSLAEAATQAKASQRLATALEGGDYEVIPDDIYTRIGLKSYALTLNLDESAVLALYAQEREASRQALAAREHRPWTRHPSDAIPAVHLAVVPRLLKTSLVALAGLTVAAFFLFEVKSLLAPPAVALLTPTDGMVTLERDIVVEGRTEPEAAVDVNGKSITPDSRGIFHDNLSLQEGLNVIRVVAKKKHSRDNTVTLRVIVEPKQQPTALNTGIEGLRD</sequence>
<protein>
    <recommendedName>
        <fullName evidence="3">HTH cro/C1-type domain-containing protein</fullName>
    </recommendedName>
</protein>
<accession>A0A1F7U321</accession>
<dbReference type="GO" id="GO:0003677">
    <property type="term" value="F:DNA binding"/>
    <property type="evidence" value="ECO:0007669"/>
    <property type="project" value="InterPro"/>
</dbReference>
<dbReference type="Pfam" id="PF09136">
    <property type="entry name" value="Glucodextran_B"/>
    <property type="match status" value="1"/>
</dbReference>
<evidence type="ECO:0000313" key="2">
    <source>
        <dbReference type="Proteomes" id="UP000177088"/>
    </source>
</evidence>
<evidence type="ECO:0000313" key="1">
    <source>
        <dbReference type="EMBL" id="OGL72622.1"/>
    </source>
</evidence>
<name>A0A1F7U321_9BACT</name>
<dbReference type="Gene3D" id="2.60.40.10">
    <property type="entry name" value="Immunoglobulins"/>
    <property type="match status" value="1"/>
</dbReference>
<evidence type="ECO:0008006" key="3">
    <source>
        <dbReference type="Google" id="ProtNLM"/>
    </source>
</evidence>
<dbReference type="InterPro" id="IPR013783">
    <property type="entry name" value="Ig-like_fold"/>
</dbReference>
<dbReference type="PANTHER" id="PTHR34475:SF1">
    <property type="entry name" value="CYTOSKELETON PROTEIN RODZ"/>
    <property type="match status" value="1"/>
</dbReference>
<dbReference type="InterPro" id="IPR010982">
    <property type="entry name" value="Lambda_DNA-bd_dom_sf"/>
</dbReference>
<dbReference type="PANTHER" id="PTHR34475">
    <property type="match status" value="1"/>
</dbReference>
<gene>
    <name evidence="1" type="ORF">A3C96_01715</name>
</gene>